<feature type="compositionally biased region" description="Acidic residues" evidence="1">
    <location>
        <begin position="450"/>
        <end position="459"/>
    </location>
</feature>
<evidence type="ECO:0000256" key="1">
    <source>
        <dbReference type="SAM" id="MobiDB-lite"/>
    </source>
</evidence>
<dbReference type="OrthoDB" id="5445455at2759"/>
<dbReference type="EMBL" id="VXIS01000300">
    <property type="protein sequence ID" value="KAA8894936.1"/>
    <property type="molecule type" value="Genomic_DNA"/>
</dbReference>
<evidence type="ECO:0008006" key="4">
    <source>
        <dbReference type="Google" id="ProtNLM"/>
    </source>
</evidence>
<evidence type="ECO:0000313" key="2">
    <source>
        <dbReference type="EMBL" id="KAA8894936.1"/>
    </source>
</evidence>
<organism evidence="2 3">
    <name type="scientific">Sphaerosporella brunnea</name>
    <dbReference type="NCBI Taxonomy" id="1250544"/>
    <lineage>
        <taxon>Eukaryota</taxon>
        <taxon>Fungi</taxon>
        <taxon>Dikarya</taxon>
        <taxon>Ascomycota</taxon>
        <taxon>Pezizomycotina</taxon>
        <taxon>Pezizomycetes</taxon>
        <taxon>Pezizales</taxon>
        <taxon>Pyronemataceae</taxon>
        <taxon>Sphaerosporella</taxon>
    </lineage>
</organism>
<protein>
    <recommendedName>
        <fullName evidence="4">Restriction endonuclease domain-containing protein</fullName>
    </recommendedName>
</protein>
<feature type="compositionally biased region" description="Acidic residues" evidence="1">
    <location>
        <begin position="421"/>
        <end position="437"/>
    </location>
</feature>
<evidence type="ECO:0000313" key="3">
    <source>
        <dbReference type="Proteomes" id="UP000326924"/>
    </source>
</evidence>
<name>A0A5J5EJ07_9PEZI</name>
<proteinExistence type="predicted"/>
<dbReference type="AlphaFoldDB" id="A0A5J5EJ07"/>
<dbReference type="InParanoid" id="A0A5J5EJ07"/>
<dbReference type="Proteomes" id="UP000326924">
    <property type="component" value="Unassembled WGS sequence"/>
</dbReference>
<feature type="region of interest" description="Disordered" evidence="1">
    <location>
        <begin position="412"/>
        <end position="459"/>
    </location>
</feature>
<comment type="caution">
    <text evidence="2">The sequence shown here is derived from an EMBL/GenBank/DDBJ whole genome shotgun (WGS) entry which is preliminary data.</text>
</comment>
<keyword evidence="3" id="KW-1185">Reference proteome</keyword>
<accession>A0A5J5EJ07</accession>
<gene>
    <name evidence="2" type="ORF">FN846DRAFT_971916</name>
</gene>
<reference evidence="2 3" key="1">
    <citation type="submission" date="2019-09" db="EMBL/GenBank/DDBJ databases">
        <title>Draft genome of the ectomycorrhizal ascomycete Sphaerosporella brunnea.</title>
        <authorList>
            <consortium name="DOE Joint Genome Institute"/>
            <person name="Benucci G.M."/>
            <person name="Marozzi G."/>
            <person name="Antonielli L."/>
            <person name="Sanchez S."/>
            <person name="Marco P."/>
            <person name="Wang X."/>
            <person name="Falini L.B."/>
            <person name="Barry K."/>
            <person name="Haridas S."/>
            <person name="Lipzen A."/>
            <person name="Labutti K."/>
            <person name="Grigoriev I.V."/>
            <person name="Murat C."/>
            <person name="Martin F."/>
            <person name="Albertini E."/>
            <person name="Donnini D."/>
            <person name="Bonito G."/>
        </authorList>
    </citation>
    <scope>NUCLEOTIDE SEQUENCE [LARGE SCALE GENOMIC DNA]</scope>
    <source>
        <strain evidence="2 3">Sb_GMNB300</strain>
    </source>
</reference>
<sequence>MDPPTLPSEFLMDCGKRSSPTPTLLPDAHLLTPLRSVDNESPTASPTTPPRLLTLETLEPIVQGALRNLLESSDGDCFVVIPVAPGEEIPHEVIENYLAYLGAGAVRCEYYPAENLHRPRNIPRNSYVFVLSVPSLAHERLTHNFGDECLQALREQGFWLDGWDKRFVHYSGSCPVDCRYGSLSYKLEPDASLVFQGDEIPWLVIEVATSERAVHVQEKVRPYLLGTRGAVKYLVVIHLRDRDCYRQEIMQPKREMRFRALVKAEIKRLTVKGSFDTLRAIRDHAERNVRRRQTLDPEQEDAEDLAILSRSDHFIHATVSCYTWAISNLPDGRKQAQLDTLVHEEPVWPSPPRGGAAFTIRWKDFDGVELPDDKKDTEIRVPFVELHRCIEGIHDTSGSGLLRAFPDDIEFAPLTPPDMSSDIEEDADDSTDSDDIETSSSSDSSKETPDPSDGDYVED</sequence>